<sequence length="151" mass="16771">MAKGHIIPLLPVAHLLRRRLIRVIVLTTPATRSFIVDHSSSDVITIPFPHGIFPPGIESSDRLPSMSSFPRFAMSTKIMQPDFERVIGSLHSTRPVDFLVSDGFLGWTLESVNKFEIPRLVFYGMSCYASCICKAVGDGSLLARASIRVRE</sequence>
<keyword evidence="2" id="KW-0808">Transferase</keyword>
<dbReference type="PANTHER" id="PTHR48047:SF51">
    <property type="entry name" value="GLYCOSYLTRANSFERASE"/>
    <property type="match status" value="1"/>
</dbReference>
<dbReference type="AlphaFoldDB" id="A0AAV0MWP9"/>
<dbReference type="SUPFAM" id="SSF53756">
    <property type="entry name" value="UDP-Glycosyltransferase/glycogen phosphorylase"/>
    <property type="match status" value="1"/>
</dbReference>
<evidence type="ECO:0000313" key="4">
    <source>
        <dbReference type="Proteomes" id="UP001154282"/>
    </source>
</evidence>
<evidence type="ECO:0000256" key="2">
    <source>
        <dbReference type="ARBA" id="ARBA00022676"/>
    </source>
</evidence>
<organism evidence="3 4">
    <name type="scientific">Linum tenue</name>
    <dbReference type="NCBI Taxonomy" id="586396"/>
    <lineage>
        <taxon>Eukaryota</taxon>
        <taxon>Viridiplantae</taxon>
        <taxon>Streptophyta</taxon>
        <taxon>Embryophyta</taxon>
        <taxon>Tracheophyta</taxon>
        <taxon>Spermatophyta</taxon>
        <taxon>Magnoliopsida</taxon>
        <taxon>eudicotyledons</taxon>
        <taxon>Gunneridae</taxon>
        <taxon>Pentapetalae</taxon>
        <taxon>rosids</taxon>
        <taxon>fabids</taxon>
        <taxon>Malpighiales</taxon>
        <taxon>Linaceae</taxon>
        <taxon>Linum</taxon>
    </lineage>
</organism>
<reference evidence="3" key="1">
    <citation type="submission" date="2022-08" db="EMBL/GenBank/DDBJ databases">
        <authorList>
            <person name="Gutierrez-Valencia J."/>
        </authorList>
    </citation>
    <scope>NUCLEOTIDE SEQUENCE</scope>
</reference>
<dbReference type="Gene3D" id="3.40.50.2000">
    <property type="entry name" value="Glycogen Phosphorylase B"/>
    <property type="match status" value="1"/>
</dbReference>
<comment type="caution">
    <text evidence="3">The sequence shown here is derived from an EMBL/GenBank/DDBJ whole genome shotgun (WGS) entry which is preliminary data.</text>
</comment>
<dbReference type="PANTHER" id="PTHR48047">
    <property type="entry name" value="GLYCOSYLTRANSFERASE"/>
    <property type="match status" value="1"/>
</dbReference>
<comment type="similarity">
    <text evidence="1">Belongs to the UDP-glycosyltransferase family.</text>
</comment>
<name>A0AAV0MWP9_9ROSI</name>
<dbReference type="Proteomes" id="UP001154282">
    <property type="component" value="Unassembled WGS sequence"/>
</dbReference>
<evidence type="ECO:0000313" key="3">
    <source>
        <dbReference type="EMBL" id="CAI0450773.1"/>
    </source>
</evidence>
<keyword evidence="2" id="KW-0328">Glycosyltransferase</keyword>
<dbReference type="EMBL" id="CAMGYJ010000007">
    <property type="protein sequence ID" value="CAI0450773.1"/>
    <property type="molecule type" value="Genomic_DNA"/>
</dbReference>
<dbReference type="GO" id="GO:0035251">
    <property type="term" value="F:UDP-glucosyltransferase activity"/>
    <property type="evidence" value="ECO:0007669"/>
    <property type="project" value="TreeGrafter"/>
</dbReference>
<keyword evidence="4" id="KW-1185">Reference proteome</keyword>
<protein>
    <submittedName>
        <fullName evidence="3">Uncharacterized protein</fullName>
    </submittedName>
</protein>
<proteinExistence type="inferred from homology"/>
<accession>A0AAV0MWP9</accession>
<gene>
    <name evidence="3" type="ORF">LITE_LOCUS30636</name>
</gene>
<evidence type="ECO:0000256" key="1">
    <source>
        <dbReference type="ARBA" id="ARBA00009995"/>
    </source>
</evidence>